<sequence length="128" mass="14388">MRPEGIKAAKASRNSGKGKAYGDYKSMWDLKMEDLAQKEKLSKLAILDTLLAKKEPLSESEEVVKNKLLALGTRRSSPDLKSRSIISRSRDRSIVRPKASPPIRIRKEIIAIASCAFLDWPMNFDESL</sequence>
<dbReference type="Proteomes" id="UP000266723">
    <property type="component" value="Unassembled WGS sequence"/>
</dbReference>
<accession>A0ABQ7EPY2</accession>
<evidence type="ECO:0000313" key="2">
    <source>
        <dbReference type="EMBL" id="KAF3605631.1"/>
    </source>
</evidence>
<reference evidence="2 3" key="1">
    <citation type="journal article" date="2020" name="BMC Genomics">
        <title>Intraspecific diversification of the crop wild relative Brassica cretica Lam. using demographic model selection.</title>
        <authorList>
            <person name="Kioukis A."/>
            <person name="Michalopoulou V.A."/>
            <person name="Briers L."/>
            <person name="Pirintsos S."/>
            <person name="Studholme D.J."/>
            <person name="Pavlidis P."/>
            <person name="Sarris P.F."/>
        </authorList>
    </citation>
    <scope>NUCLEOTIDE SEQUENCE [LARGE SCALE GENOMIC DNA]</scope>
    <source>
        <strain evidence="3">cv. PFS-1207/04</strain>
    </source>
</reference>
<comment type="caution">
    <text evidence="2">The sequence shown here is derived from an EMBL/GenBank/DDBJ whole genome shotgun (WGS) entry which is preliminary data.</text>
</comment>
<feature type="region of interest" description="Disordered" evidence="1">
    <location>
        <begin position="1"/>
        <end position="20"/>
    </location>
</feature>
<protein>
    <submittedName>
        <fullName evidence="2">Uncharacterized protein</fullName>
    </submittedName>
</protein>
<proteinExistence type="predicted"/>
<name>A0ABQ7EPY2_BRACR</name>
<evidence type="ECO:0000313" key="3">
    <source>
        <dbReference type="Proteomes" id="UP000266723"/>
    </source>
</evidence>
<organism evidence="2 3">
    <name type="scientific">Brassica cretica</name>
    <name type="common">Mustard</name>
    <dbReference type="NCBI Taxonomy" id="69181"/>
    <lineage>
        <taxon>Eukaryota</taxon>
        <taxon>Viridiplantae</taxon>
        <taxon>Streptophyta</taxon>
        <taxon>Embryophyta</taxon>
        <taxon>Tracheophyta</taxon>
        <taxon>Spermatophyta</taxon>
        <taxon>Magnoliopsida</taxon>
        <taxon>eudicotyledons</taxon>
        <taxon>Gunneridae</taxon>
        <taxon>Pentapetalae</taxon>
        <taxon>rosids</taxon>
        <taxon>malvids</taxon>
        <taxon>Brassicales</taxon>
        <taxon>Brassicaceae</taxon>
        <taxon>Brassiceae</taxon>
        <taxon>Brassica</taxon>
    </lineage>
</organism>
<gene>
    <name evidence="2" type="ORF">DY000_02045382</name>
</gene>
<keyword evidence="3" id="KW-1185">Reference proteome</keyword>
<dbReference type="EMBL" id="QGKV02000297">
    <property type="protein sequence ID" value="KAF3605631.1"/>
    <property type="molecule type" value="Genomic_DNA"/>
</dbReference>
<evidence type="ECO:0000256" key="1">
    <source>
        <dbReference type="SAM" id="MobiDB-lite"/>
    </source>
</evidence>